<dbReference type="EC" id="4.1.1.96" evidence="2 11"/>
<dbReference type="InterPro" id="IPR009006">
    <property type="entry name" value="Ala_racemase/Decarboxylase_C"/>
</dbReference>
<dbReference type="PIRSF" id="PIRSF038941">
    <property type="entry name" value="NspC"/>
    <property type="match status" value="1"/>
</dbReference>
<evidence type="ECO:0000256" key="2">
    <source>
        <dbReference type="ARBA" id="ARBA00012259"/>
    </source>
</evidence>
<dbReference type="PANTHER" id="PTHR43727:SF1">
    <property type="entry name" value="CARBOXYNORSPERMIDINE_CARBOXYSPERMIDINE DECARBOXYLASE"/>
    <property type="match status" value="1"/>
</dbReference>
<evidence type="ECO:0000256" key="5">
    <source>
        <dbReference type="ARBA" id="ARBA00022898"/>
    </source>
</evidence>
<dbReference type="InterPro" id="IPR005730">
    <property type="entry name" value="Nsp_de-COase"/>
</dbReference>
<keyword evidence="6 11" id="KW-0745">Spermidine biosynthesis</keyword>
<evidence type="ECO:0000256" key="4">
    <source>
        <dbReference type="ARBA" id="ARBA00022793"/>
    </source>
</evidence>
<comment type="function">
    <text evidence="11">Catalyzes the decarboxylation of carboxynorspermidine and carboxyspermidine.</text>
</comment>
<evidence type="ECO:0000256" key="6">
    <source>
        <dbReference type="ARBA" id="ARBA00023066"/>
    </source>
</evidence>
<sequence>MAEMMQTQAGDAGAFKSFDLNRVPTPCFVVDAQAIERNLKVLADVKARSGAHVLSALKAFSMFEVAPLISRYLDGVCASGLYEAKLGREEYQGDVATFCAGYKDHEIDEIIALSDHMIFNSPSQKARFLAKCQAAKVSVGLRINPLHSEGEIPKYDPCAPCSRLGTPINQLDDDVLDGVDGLHMHTLCEQGFEPLARTWAAIEQKLAPYLPNLKWLNFGGGHHITRADYDREGLIAFIKNIREKYQVDVYLEPGEAVALDAGILVGEILDLPQNVMDLAITDISATCHMPDVIEAPYRPALMGEAESGHTYRLGGPSCLAGDVIGDYTWSAPLQVGDRFAFLDQAHYSMVKTNTFNGVPLPSIALWDSETNELKMVREFSYDDFKNRLS</sequence>
<comment type="subcellular location">
    <subcellularLocation>
        <location evidence="11">Cytoplasm</location>
    </subcellularLocation>
</comment>
<dbReference type="EMBL" id="JAKGTI010000001">
    <property type="protein sequence ID" value="MCF4097337.1"/>
    <property type="molecule type" value="Genomic_DNA"/>
</dbReference>
<feature type="domain" description="Orn/DAP/Arg decarboxylase 2 C-terminal" evidence="12">
    <location>
        <begin position="83"/>
        <end position="343"/>
    </location>
</feature>
<comment type="subunit">
    <text evidence="11">Homodimer.</text>
</comment>
<protein>
    <recommendedName>
        <fullName evidence="3 11">Carboxynorspermidine/carboxyspermidine decarboxylase</fullName>
        <shortName evidence="11">CANS DC/CAS DC</shortName>
        <shortName evidence="11">CANSDC/CASDC</shortName>
        <ecNumber evidence="2 11">4.1.1.96</ecNumber>
    </recommendedName>
</protein>
<keyword evidence="14" id="KW-1185">Reference proteome</keyword>
<evidence type="ECO:0000256" key="9">
    <source>
        <dbReference type="ARBA" id="ARBA00047351"/>
    </source>
</evidence>
<dbReference type="Gene3D" id="3.20.20.10">
    <property type="entry name" value="Alanine racemase"/>
    <property type="match status" value="1"/>
</dbReference>
<keyword evidence="7 11" id="KW-0456">Lyase</keyword>
<dbReference type="InterPro" id="IPR022643">
    <property type="entry name" value="De-COase2_C"/>
</dbReference>
<organism evidence="13 14">
    <name type="scientific">Maritalea mediterranea</name>
    <dbReference type="NCBI Taxonomy" id="2909667"/>
    <lineage>
        <taxon>Bacteria</taxon>
        <taxon>Pseudomonadati</taxon>
        <taxon>Pseudomonadota</taxon>
        <taxon>Alphaproteobacteria</taxon>
        <taxon>Hyphomicrobiales</taxon>
        <taxon>Devosiaceae</taxon>
        <taxon>Maritalea</taxon>
    </lineage>
</organism>
<keyword evidence="11" id="KW-0620">Polyamine biosynthesis</keyword>
<evidence type="ECO:0000256" key="11">
    <source>
        <dbReference type="PIRNR" id="PIRNR038941"/>
    </source>
</evidence>
<dbReference type="NCBIfam" id="TIGR01047">
    <property type="entry name" value="nspC"/>
    <property type="match status" value="1"/>
</dbReference>
<gene>
    <name evidence="13" type="primary">nspC</name>
    <name evidence="13" type="ORF">L1I42_02405</name>
</gene>
<comment type="similarity">
    <text evidence="8 11">Belongs to the Orn/Lys/Arg decarboxylase class-II family. NspC subfamily.</text>
</comment>
<dbReference type="InterPro" id="IPR029066">
    <property type="entry name" value="PLP-binding_barrel"/>
</dbReference>
<keyword evidence="5 11" id="KW-0663">Pyridoxal phosphate</keyword>
<evidence type="ECO:0000259" key="12">
    <source>
        <dbReference type="Pfam" id="PF00278"/>
    </source>
</evidence>
<evidence type="ECO:0000256" key="3">
    <source>
        <dbReference type="ARBA" id="ARBA00013633"/>
    </source>
</evidence>
<keyword evidence="4 11" id="KW-0210">Decarboxylase</keyword>
<evidence type="ECO:0000313" key="13">
    <source>
        <dbReference type="EMBL" id="MCF4097337.1"/>
    </source>
</evidence>
<dbReference type="GO" id="GO:0016829">
    <property type="term" value="F:lyase activity"/>
    <property type="evidence" value="ECO:0007669"/>
    <property type="project" value="UniProtKB-KW"/>
</dbReference>
<dbReference type="Proteomes" id="UP001201217">
    <property type="component" value="Unassembled WGS sequence"/>
</dbReference>
<reference evidence="13 14" key="1">
    <citation type="submission" date="2022-01" db="EMBL/GenBank/DDBJ databases">
        <title>Maritalea mediterranea sp. nov., isolated from marine plastic residues from the Malva-rosa beach (Valencia, Spain).</title>
        <authorList>
            <person name="Vidal-Verdu A."/>
            <person name="Molina-Menor E."/>
            <person name="Pascual J."/>
            <person name="Pereto J."/>
            <person name="Porcar M."/>
        </authorList>
    </citation>
    <scope>NUCLEOTIDE SEQUENCE [LARGE SCALE GENOMIC DNA]</scope>
    <source>
        <strain evidence="13 14">P4.10X</strain>
    </source>
</reference>
<comment type="caution">
    <text evidence="13">The sequence shown here is derived from an EMBL/GenBank/DDBJ whole genome shotgun (WGS) entry which is preliminary data.</text>
</comment>
<dbReference type="RefSeq" id="WP_236112906.1">
    <property type="nucleotide sequence ID" value="NZ_JAKGTI010000001.1"/>
</dbReference>
<comment type="catalytic activity">
    <reaction evidence="10 11">
        <text>carboxynorspermidine + H(+) = norspermidine + CO2</text>
        <dbReference type="Rhea" id="RHEA:34099"/>
        <dbReference type="ChEBI" id="CHEBI:15378"/>
        <dbReference type="ChEBI" id="CHEBI:16526"/>
        <dbReference type="ChEBI" id="CHEBI:57920"/>
        <dbReference type="ChEBI" id="CHEBI:65070"/>
        <dbReference type="EC" id="4.1.1.96"/>
    </reaction>
</comment>
<comment type="catalytic activity">
    <reaction evidence="9 11">
        <text>carboxyspermidine + H(+) = spermidine + CO2</text>
        <dbReference type="Rhea" id="RHEA:34095"/>
        <dbReference type="ChEBI" id="CHEBI:15378"/>
        <dbReference type="ChEBI" id="CHEBI:16526"/>
        <dbReference type="ChEBI" id="CHEBI:57834"/>
        <dbReference type="ChEBI" id="CHEBI:65072"/>
        <dbReference type="EC" id="4.1.1.96"/>
    </reaction>
</comment>
<dbReference type="Pfam" id="PF00278">
    <property type="entry name" value="Orn_DAP_Arg_deC"/>
    <property type="match status" value="1"/>
</dbReference>
<dbReference type="SUPFAM" id="SSF51419">
    <property type="entry name" value="PLP-binding barrel"/>
    <property type="match status" value="1"/>
</dbReference>
<keyword evidence="11" id="KW-0963">Cytoplasm</keyword>
<proteinExistence type="inferred from homology"/>
<comment type="cofactor">
    <cofactor evidence="1 11">
        <name>pyridoxal 5'-phosphate</name>
        <dbReference type="ChEBI" id="CHEBI:597326"/>
    </cofactor>
</comment>
<dbReference type="SUPFAM" id="SSF50621">
    <property type="entry name" value="Alanine racemase C-terminal domain-like"/>
    <property type="match status" value="1"/>
</dbReference>
<dbReference type="CDD" id="cd06829">
    <property type="entry name" value="PLPDE_III_CANSDC"/>
    <property type="match status" value="1"/>
</dbReference>
<dbReference type="Gene3D" id="2.40.37.10">
    <property type="entry name" value="Lyase, Ornithine Decarboxylase, Chain A, domain 1"/>
    <property type="match status" value="1"/>
</dbReference>
<evidence type="ECO:0000256" key="7">
    <source>
        <dbReference type="ARBA" id="ARBA00023239"/>
    </source>
</evidence>
<evidence type="ECO:0000313" key="14">
    <source>
        <dbReference type="Proteomes" id="UP001201217"/>
    </source>
</evidence>
<dbReference type="PANTHER" id="PTHR43727">
    <property type="entry name" value="DIAMINOPIMELATE DECARBOXYLASE"/>
    <property type="match status" value="1"/>
</dbReference>
<accession>A0ABS9E3E9</accession>
<evidence type="ECO:0000256" key="10">
    <source>
        <dbReference type="ARBA" id="ARBA00047389"/>
    </source>
</evidence>
<name>A0ABS9E3E9_9HYPH</name>
<evidence type="ECO:0000256" key="8">
    <source>
        <dbReference type="ARBA" id="ARBA00025802"/>
    </source>
</evidence>
<evidence type="ECO:0000256" key="1">
    <source>
        <dbReference type="ARBA" id="ARBA00001933"/>
    </source>
</evidence>